<feature type="transmembrane region" description="Helical" evidence="9">
    <location>
        <begin position="12"/>
        <end position="30"/>
    </location>
</feature>
<reference evidence="11" key="1">
    <citation type="submission" date="2015-10" db="EMBL/GenBank/DDBJ databases">
        <title>The evolution of Coeloplanidae (Platyctenida: Ctenophora) mitochondrial genomes.</title>
        <authorList>
            <person name="Arafat H."/>
            <person name="Alamaru A."/>
            <person name="Loya Y."/>
            <person name="Gissi C."/>
            <person name="Huchon D."/>
        </authorList>
    </citation>
    <scope>NUCLEOTIDE SEQUENCE</scope>
    <source>
        <strain evidence="11">RS2002-6</strain>
    </source>
</reference>
<dbReference type="SUPFAM" id="SSF81452">
    <property type="entry name" value="Cytochrome c oxidase subunit III-like"/>
    <property type="match status" value="1"/>
</dbReference>
<keyword evidence="7 9" id="KW-0472">Membrane</keyword>
<dbReference type="GO" id="GO:0004129">
    <property type="term" value="F:cytochrome-c oxidase activity"/>
    <property type="evidence" value="ECO:0007669"/>
    <property type="project" value="InterPro"/>
</dbReference>
<feature type="transmembrane region" description="Helical" evidence="9">
    <location>
        <begin position="36"/>
        <end position="55"/>
    </location>
</feature>
<feature type="transmembrane region" description="Helical" evidence="9">
    <location>
        <begin position="75"/>
        <end position="95"/>
    </location>
</feature>
<evidence type="ECO:0000313" key="11">
    <source>
        <dbReference type="EMBL" id="CUS25272.1"/>
    </source>
</evidence>
<protein>
    <recommendedName>
        <fullName evidence="3 8">Cytochrome c oxidase subunit 3</fullName>
    </recommendedName>
</protein>
<keyword evidence="4 8" id="KW-0812">Transmembrane</keyword>
<evidence type="ECO:0000256" key="5">
    <source>
        <dbReference type="ARBA" id="ARBA00022967"/>
    </source>
</evidence>
<evidence type="ECO:0000256" key="3">
    <source>
        <dbReference type="ARBA" id="ARBA00015944"/>
    </source>
</evidence>
<feature type="transmembrane region" description="Helical" evidence="9">
    <location>
        <begin position="149"/>
        <end position="167"/>
    </location>
</feature>
<dbReference type="GO" id="GO:0006123">
    <property type="term" value="P:mitochondrial electron transport, cytochrome c to oxygen"/>
    <property type="evidence" value="ECO:0007669"/>
    <property type="project" value="TreeGrafter"/>
</dbReference>
<keyword evidence="6 9" id="KW-1133">Transmembrane helix</keyword>
<sequence length="252" mass="30783">MLTHITPSFYPFYISIFLSLFFIFLVYSIYFKSSIVFCFFALFFFFSLVFFFLFYKEVKDFSILQFFFNSQYFYFFVFSEFCFFFGVFWTVFWGIYSFDYFNSNYLTYNQGINLIYPYGLPLLNTLLLLTSACFATIYHELFFCYKEDYSLIICFFFGVLFILIQFYEFNSASFTIGYSNFGSSFFLSTGFHGFHVLLGLFFILIFIFISKFYFFFYVLNYLNVSLIYWHFVDVIWLFLFVFVYTIVYLSYY</sequence>
<comment type="subcellular location">
    <subcellularLocation>
        <location evidence="1">Membrane</location>
        <topology evidence="1">Multi-pass membrane protein</topology>
    </subcellularLocation>
</comment>
<dbReference type="Pfam" id="PF00510">
    <property type="entry name" value="COX3"/>
    <property type="match status" value="1"/>
</dbReference>
<evidence type="ECO:0000256" key="2">
    <source>
        <dbReference type="ARBA" id="ARBA00010581"/>
    </source>
</evidence>
<comment type="function">
    <text evidence="8">Component of the cytochrome c oxidase, the last enzyme in the mitochondrial electron transport chain which drives oxidative phosphorylation. The respiratory chain contains 3 multisubunit complexes succinate dehydrogenase (complex II, CII), ubiquinol-cytochrome c oxidoreductase (cytochrome b-c1 complex, complex III, CIII) and cytochrome c oxidase (complex IV, CIV), that cooperate to transfer electrons derived from NADH and succinate to molecular oxygen, creating an electrochemical gradient over the inner membrane that drives transmembrane transport and the ATP synthase. Cytochrome c oxidase is the component of the respiratory chain that catalyzes the reduction of oxygen to water. Electrons originating from reduced cytochrome c in the intermembrane space (IMS) are transferred via the dinuclear copper A center (CU(A)) of subunit 2 and heme A of subunit 1 to the active site in subunit 1, a binuclear center (BNC) formed by heme A3 and copper B (CU(B)). The BNC reduces molecular oxygen to 2 water molecules using 4 electrons from cytochrome c in the IMS and 4 protons from the mitochondrial matrix.</text>
</comment>
<evidence type="ECO:0000256" key="9">
    <source>
        <dbReference type="SAM" id="Phobius"/>
    </source>
</evidence>
<dbReference type="PANTHER" id="PTHR11403:SF7">
    <property type="entry name" value="CYTOCHROME C OXIDASE SUBUNIT 3"/>
    <property type="match status" value="1"/>
</dbReference>
<dbReference type="InterPro" id="IPR013833">
    <property type="entry name" value="Cyt_c_oxidase_su3_a-hlx"/>
</dbReference>
<evidence type="ECO:0000256" key="7">
    <source>
        <dbReference type="ARBA" id="ARBA00023136"/>
    </source>
</evidence>
<feature type="transmembrane region" description="Helical" evidence="9">
    <location>
        <begin position="194"/>
        <end position="219"/>
    </location>
</feature>
<evidence type="ECO:0000256" key="4">
    <source>
        <dbReference type="ARBA" id="ARBA00022692"/>
    </source>
</evidence>
<dbReference type="Gene3D" id="1.20.120.80">
    <property type="entry name" value="Cytochrome c oxidase, subunit III, four-helix bundle"/>
    <property type="match status" value="1"/>
</dbReference>
<comment type="similarity">
    <text evidence="2 8">Belongs to the cytochrome c oxidase subunit 3 family.</text>
</comment>
<name>A0A2R4ZLE7_9METZ</name>
<dbReference type="EMBL" id="LN898114">
    <property type="protein sequence ID" value="CUS25272.1"/>
    <property type="molecule type" value="Genomic_DNA"/>
</dbReference>
<dbReference type="PANTHER" id="PTHR11403">
    <property type="entry name" value="CYTOCHROME C OXIDASE SUBUNIT III"/>
    <property type="match status" value="1"/>
</dbReference>
<dbReference type="GO" id="GO:0005739">
    <property type="term" value="C:mitochondrion"/>
    <property type="evidence" value="ECO:0007669"/>
    <property type="project" value="TreeGrafter"/>
</dbReference>
<feature type="domain" description="Heme-copper oxidase subunit III family profile" evidence="10">
    <location>
        <begin position="1"/>
        <end position="248"/>
    </location>
</feature>
<accession>A0A2R4ZLE7</accession>
<evidence type="ECO:0000256" key="6">
    <source>
        <dbReference type="ARBA" id="ARBA00022989"/>
    </source>
</evidence>
<dbReference type="GO" id="GO:0016020">
    <property type="term" value="C:membrane"/>
    <property type="evidence" value="ECO:0007669"/>
    <property type="project" value="UniProtKB-SubCell"/>
</dbReference>
<evidence type="ECO:0000256" key="8">
    <source>
        <dbReference type="RuleBase" id="RU003375"/>
    </source>
</evidence>
<keyword evidence="8 11" id="KW-0496">Mitochondrion</keyword>
<feature type="transmembrane region" description="Helical" evidence="9">
    <location>
        <begin position="115"/>
        <end position="137"/>
    </location>
</feature>
<dbReference type="InterPro" id="IPR000298">
    <property type="entry name" value="Cyt_c_oxidase-like_su3"/>
</dbReference>
<gene>
    <name evidence="11" type="primary">COX3</name>
</gene>
<feature type="transmembrane region" description="Helical" evidence="9">
    <location>
        <begin position="226"/>
        <end position="251"/>
    </location>
</feature>
<dbReference type="InterPro" id="IPR024791">
    <property type="entry name" value="Cyt_c/ubiquinol_Oxase_su3"/>
</dbReference>
<geneLocation type="mitochondrion" evidence="11"/>
<dbReference type="InterPro" id="IPR035973">
    <property type="entry name" value="Cyt_c_oxidase_su3-like_sf"/>
</dbReference>
<dbReference type="PROSITE" id="PS50253">
    <property type="entry name" value="COX3"/>
    <property type="match status" value="1"/>
</dbReference>
<organism evidence="11">
    <name type="scientific">Coeloplana yulianicorum</name>
    <dbReference type="NCBI Taxonomy" id="1742922"/>
    <lineage>
        <taxon>Eukaryota</taxon>
        <taxon>Metazoa</taxon>
        <taxon>Ctenophora</taxon>
        <taxon>Tentaculata</taxon>
        <taxon>Platyctenida</taxon>
        <taxon>Coeloplanidae</taxon>
        <taxon>Coeloplana</taxon>
    </lineage>
</organism>
<evidence type="ECO:0000256" key="1">
    <source>
        <dbReference type="ARBA" id="ARBA00004141"/>
    </source>
</evidence>
<proteinExistence type="inferred from homology"/>
<keyword evidence="5" id="KW-1278">Translocase</keyword>
<evidence type="ECO:0000259" key="10">
    <source>
        <dbReference type="PROSITE" id="PS50253"/>
    </source>
</evidence>
<dbReference type="AlphaFoldDB" id="A0A2R4ZLE7"/>